<proteinExistence type="predicted"/>
<organism evidence="2 3">
    <name type="scientific">Polyporus arcularius HHB13444</name>
    <dbReference type="NCBI Taxonomy" id="1314778"/>
    <lineage>
        <taxon>Eukaryota</taxon>
        <taxon>Fungi</taxon>
        <taxon>Dikarya</taxon>
        <taxon>Basidiomycota</taxon>
        <taxon>Agaricomycotina</taxon>
        <taxon>Agaricomycetes</taxon>
        <taxon>Polyporales</taxon>
        <taxon>Polyporaceae</taxon>
        <taxon>Polyporus</taxon>
    </lineage>
</organism>
<feature type="region of interest" description="Disordered" evidence="1">
    <location>
        <begin position="1"/>
        <end position="21"/>
    </location>
</feature>
<protein>
    <submittedName>
        <fullName evidence="2">Uncharacterized protein</fullName>
    </submittedName>
</protein>
<name>A0A5C3P8T1_9APHY</name>
<gene>
    <name evidence="2" type="ORF">K466DRAFT_173104</name>
</gene>
<reference evidence="2 3" key="1">
    <citation type="journal article" date="2019" name="Nat. Ecol. Evol.">
        <title>Megaphylogeny resolves global patterns of mushroom evolution.</title>
        <authorList>
            <person name="Varga T."/>
            <person name="Krizsan K."/>
            <person name="Foldi C."/>
            <person name="Dima B."/>
            <person name="Sanchez-Garcia M."/>
            <person name="Sanchez-Ramirez S."/>
            <person name="Szollosi G.J."/>
            <person name="Szarkandi J.G."/>
            <person name="Papp V."/>
            <person name="Albert L."/>
            <person name="Andreopoulos W."/>
            <person name="Angelini C."/>
            <person name="Antonin V."/>
            <person name="Barry K.W."/>
            <person name="Bougher N.L."/>
            <person name="Buchanan P."/>
            <person name="Buyck B."/>
            <person name="Bense V."/>
            <person name="Catcheside P."/>
            <person name="Chovatia M."/>
            <person name="Cooper J."/>
            <person name="Damon W."/>
            <person name="Desjardin D."/>
            <person name="Finy P."/>
            <person name="Geml J."/>
            <person name="Haridas S."/>
            <person name="Hughes K."/>
            <person name="Justo A."/>
            <person name="Karasinski D."/>
            <person name="Kautmanova I."/>
            <person name="Kiss B."/>
            <person name="Kocsube S."/>
            <person name="Kotiranta H."/>
            <person name="LaButti K.M."/>
            <person name="Lechner B.E."/>
            <person name="Liimatainen K."/>
            <person name="Lipzen A."/>
            <person name="Lukacs Z."/>
            <person name="Mihaltcheva S."/>
            <person name="Morgado L.N."/>
            <person name="Niskanen T."/>
            <person name="Noordeloos M.E."/>
            <person name="Ohm R.A."/>
            <person name="Ortiz-Santana B."/>
            <person name="Ovrebo C."/>
            <person name="Racz N."/>
            <person name="Riley R."/>
            <person name="Savchenko A."/>
            <person name="Shiryaev A."/>
            <person name="Soop K."/>
            <person name="Spirin V."/>
            <person name="Szebenyi C."/>
            <person name="Tomsovsky M."/>
            <person name="Tulloss R.E."/>
            <person name="Uehling J."/>
            <person name="Grigoriev I.V."/>
            <person name="Vagvolgyi C."/>
            <person name="Papp T."/>
            <person name="Martin F.M."/>
            <person name="Miettinen O."/>
            <person name="Hibbett D.S."/>
            <person name="Nagy L.G."/>
        </authorList>
    </citation>
    <scope>NUCLEOTIDE SEQUENCE [LARGE SCALE GENOMIC DNA]</scope>
    <source>
        <strain evidence="2 3">HHB13444</strain>
    </source>
</reference>
<feature type="region of interest" description="Disordered" evidence="1">
    <location>
        <begin position="140"/>
        <end position="173"/>
    </location>
</feature>
<keyword evidence="3" id="KW-1185">Reference proteome</keyword>
<dbReference type="AlphaFoldDB" id="A0A5C3P8T1"/>
<evidence type="ECO:0000313" key="3">
    <source>
        <dbReference type="Proteomes" id="UP000308197"/>
    </source>
</evidence>
<sequence length="173" mass="18370">MSSRAAPRSQPLALRTQAHPPDPLVAASLRRLSLRSSSGGGNGAHMMSCLACCPASAHFDPPHTATRPLMQIGVASRPAAVLLTPSSHRWPATHRECPLEVENIMQPFGSRRMCPGFEISYAASSDPNSQHVLLRDHVKQSQRAASATTRDRSTHLSPIPSPATSVIGAGPTT</sequence>
<dbReference type="Proteomes" id="UP000308197">
    <property type="component" value="Unassembled WGS sequence"/>
</dbReference>
<evidence type="ECO:0000313" key="2">
    <source>
        <dbReference type="EMBL" id="TFK85901.1"/>
    </source>
</evidence>
<dbReference type="InParanoid" id="A0A5C3P8T1"/>
<evidence type="ECO:0000256" key="1">
    <source>
        <dbReference type="SAM" id="MobiDB-lite"/>
    </source>
</evidence>
<accession>A0A5C3P8T1</accession>
<dbReference type="EMBL" id="ML211227">
    <property type="protein sequence ID" value="TFK85901.1"/>
    <property type="molecule type" value="Genomic_DNA"/>
</dbReference>